<evidence type="ECO:0000256" key="2">
    <source>
        <dbReference type="ARBA" id="ARBA00022757"/>
    </source>
</evidence>
<dbReference type="InterPro" id="IPR018114">
    <property type="entry name" value="TRYPSIN_HIS"/>
</dbReference>
<accession>A0A9J6BFT8</accession>
<dbReference type="PANTHER" id="PTHR24276">
    <property type="entry name" value="POLYSERASE-RELATED"/>
    <property type="match status" value="1"/>
</dbReference>
<dbReference type="SMART" id="SM00020">
    <property type="entry name" value="Tryp_SPc"/>
    <property type="match status" value="1"/>
</dbReference>
<evidence type="ECO:0000256" key="5">
    <source>
        <dbReference type="ARBA" id="ARBA00023157"/>
    </source>
</evidence>
<dbReference type="PROSITE" id="PS00135">
    <property type="entry name" value="TRYPSIN_SER"/>
    <property type="match status" value="1"/>
</dbReference>
<keyword evidence="11" id="KW-1185">Reference proteome</keyword>
<dbReference type="PROSITE" id="PS00134">
    <property type="entry name" value="TRYPSIN_HIS"/>
    <property type="match status" value="1"/>
</dbReference>
<feature type="chain" id="PRO_5039945847" description="Peptidase S1 domain-containing protein" evidence="8">
    <location>
        <begin position="21"/>
        <end position="362"/>
    </location>
</feature>
<dbReference type="InterPro" id="IPR033116">
    <property type="entry name" value="TRYPSIN_SER"/>
</dbReference>
<evidence type="ECO:0000256" key="7">
    <source>
        <dbReference type="RuleBase" id="RU363034"/>
    </source>
</evidence>
<keyword evidence="4 7" id="KW-0720">Serine protease</keyword>
<protein>
    <recommendedName>
        <fullName evidence="9">Peptidase S1 domain-containing protein</fullName>
    </recommendedName>
</protein>
<reference evidence="10" key="1">
    <citation type="submission" date="2021-03" db="EMBL/GenBank/DDBJ databases">
        <title>Chromosome level genome of the anhydrobiotic midge Polypedilum vanderplanki.</title>
        <authorList>
            <person name="Yoshida Y."/>
            <person name="Kikawada T."/>
            <person name="Gusev O."/>
        </authorList>
    </citation>
    <scope>NUCLEOTIDE SEQUENCE</scope>
    <source>
        <strain evidence="10">NIAS01</strain>
        <tissue evidence="10">Whole body or cell culture</tissue>
    </source>
</reference>
<dbReference type="EMBL" id="JADBJN010000004">
    <property type="protein sequence ID" value="KAG5668753.1"/>
    <property type="molecule type" value="Genomic_DNA"/>
</dbReference>
<dbReference type="InterPro" id="IPR001254">
    <property type="entry name" value="Trypsin_dom"/>
</dbReference>
<dbReference type="GO" id="GO:0006508">
    <property type="term" value="P:proteolysis"/>
    <property type="evidence" value="ECO:0007669"/>
    <property type="project" value="UniProtKB-KW"/>
</dbReference>
<dbReference type="GO" id="GO:0007586">
    <property type="term" value="P:digestion"/>
    <property type="evidence" value="ECO:0007669"/>
    <property type="project" value="UniProtKB-KW"/>
</dbReference>
<evidence type="ECO:0000313" key="10">
    <source>
        <dbReference type="EMBL" id="KAG5668753.1"/>
    </source>
</evidence>
<evidence type="ECO:0000256" key="6">
    <source>
        <dbReference type="ARBA" id="ARBA00024195"/>
    </source>
</evidence>
<organism evidence="10 11">
    <name type="scientific">Polypedilum vanderplanki</name>
    <name type="common">Sleeping chironomid midge</name>
    <dbReference type="NCBI Taxonomy" id="319348"/>
    <lineage>
        <taxon>Eukaryota</taxon>
        <taxon>Metazoa</taxon>
        <taxon>Ecdysozoa</taxon>
        <taxon>Arthropoda</taxon>
        <taxon>Hexapoda</taxon>
        <taxon>Insecta</taxon>
        <taxon>Pterygota</taxon>
        <taxon>Neoptera</taxon>
        <taxon>Endopterygota</taxon>
        <taxon>Diptera</taxon>
        <taxon>Nematocera</taxon>
        <taxon>Chironomoidea</taxon>
        <taxon>Chironomidae</taxon>
        <taxon>Chironominae</taxon>
        <taxon>Polypedilum</taxon>
        <taxon>Polypedilum</taxon>
    </lineage>
</organism>
<dbReference type="FunFam" id="2.40.10.10:FF:000034">
    <property type="entry name" value="Eupolytin"/>
    <property type="match status" value="1"/>
</dbReference>
<comment type="similarity">
    <text evidence="6">Belongs to the peptidase S1 family. CLIP subfamily.</text>
</comment>
<evidence type="ECO:0000256" key="3">
    <source>
        <dbReference type="ARBA" id="ARBA00022801"/>
    </source>
</evidence>
<comment type="caution">
    <text evidence="10">The sequence shown here is derived from an EMBL/GenBank/DDBJ whole genome shotgun (WGS) entry which is preliminary data.</text>
</comment>
<dbReference type="SUPFAM" id="SSF50494">
    <property type="entry name" value="Trypsin-like serine proteases"/>
    <property type="match status" value="1"/>
</dbReference>
<dbReference type="GO" id="GO:0004252">
    <property type="term" value="F:serine-type endopeptidase activity"/>
    <property type="evidence" value="ECO:0007669"/>
    <property type="project" value="InterPro"/>
</dbReference>
<dbReference type="PANTHER" id="PTHR24276:SF91">
    <property type="entry name" value="AT26814P-RELATED"/>
    <property type="match status" value="1"/>
</dbReference>
<dbReference type="InterPro" id="IPR001314">
    <property type="entry name" value="Peptidase_S1A"/>
</dbReference>
<evidence type="ECO:0000256" key="1">
    <source>
        <dbReference type="ARBA" id="ARBA00022670"/>
    </source>
</evidence>
<dbReference type="InterPro" id="IPR050430">
    <property type="entry name" value="Peptidase_S1"/>
</dbReference>
<sequence>MWKSCLILFLIFSVLKTCASKEDASFYTENNLRNKYGDDYYHNSLKTTVTGSRKTITFDTKDRSANIVPSVLGGTGAGAAAGAAIGSAIVPLIGTVIGGFLGATVGAVTGSVVSGEFPKKKTHTLYFDIGTDIIGGTPTSISNHPYIVSLRYNGNHVCGGSIVDDNKIVTAAHCLEDNDHTKYTVRVGSTYIDQGGSIFQIIRIRKHHSYNPITYDYDVAVVETFFILTGGIAQRISLTISEPQYSSYLTAAGWGMTDYLPGSNELLEVSIQYVNREICNTYYPSRITERMICAGLLGKGACRGDSGGPLVQNGILYGIVSWGSSNRCSKISPDVYANVADLHNWIIAAKFHENINKNLSTF</sequence>
<keyword evidence="1 7" id="KW-0645">Protease</keyword>
<dbReference type="Pfam" id="PF00089">
    <property type="entry name" value="Trypsin"/>
    <property type="match status" value="1"/>
</dbReference>
<evidence type="ECO:0000256" key="8">
    <source>
        <dbReference type="SAM" id="SignalP"/>
    </source>
</evidence>
<dbReference type="PROSITE" id="PS50240">
    <property type="entry name" value="TRYPSIN_DOM"/>
    <property type="match status" value="1"/>
</dbReference>
<keyword evidence="5" id="KW-1015">Disulfide bond</keyword>
<name>A0A9J6BFT8_POLVA</name>
<dbReference type="Proteomes" id="UP001107558">
    <property type="component" value="Chromosome 4"/>
</dbReference>
<dbReference type="PRINTS" id="PR00722">
    <property type="entry name" value="CHYMOTRYPSIN"/>
</dbReference>
<evidence type="ECO:0000259" key="9">
    <source>
        <dbReference type="PROSITE" id="PS50240"/>
    </source>
</evidence>
<evidence type="ECO:0000256" key="4">
    <source>
        <dbReference type="ARBA" id="ARBA00022825"/>
    </source>
</evidence>
<dbReference type="CDD" id="cd00190">
    <property type="entry name" value="Tryp_SPc"/>
    <property type="match status" value="1"/>
</dbReference>
<gene>
    <name evidence="10" type="ORF">PVAND_016680</name>
</gene>
<feature type="domain" description="Peptidase S1" evidence="9">
    <location>
        <begin position="133"/>
        <end position="346"/>
    </location>
</feature>
<keyword evidence="8" id="KW-0732">Signal</keyword>
<dbReference type="InterPro" id="IPR043504">
    <property type="entry name" value="Peptidase_S1_PA_chymotrypsin"/>
</dbReference>
<dbReference type="AlphaFoldDB" id="A0A9J6BFT8"/>
<dbReference type="InterPro" id="IPR009003">
    <property type="entry name" value="Peptidase_S1_PA"/>
</dbReference>
<keyword evidence="2" id="KW-0222">Digestion</keyword>
<proteinExistence type="inferred from homology"/>
<dbReference type="Gene3D" id="2.40.10.10">
    <property type="entry name" value="Trypsin-like serine proteases"/>
    <property type="match status" value="2"/>
</dbReference>
<keyword evidence="3 7" id="KW-0378">Hydrolase</keyword>
<dbReference type="OrthoDB" id="10059102at2759"/>
<feature type="signal peptide" evidence="8">
    <location>
        <begin position="1"/>
        <end position="20"/>
    </location>
</feature>
<evidence type="ECO:0000313" key="11">
    <source>
        <dbReference type="Proteomes" id="UP001107558"/>
    </source>
</evidence>